<reference evidence="1" key="1">
    <citation type="submission" date="2021-07" db="EMBL/GenBank/DDBJ databases">
        <title>Aureisphaera sp. CAU 1614 isolated from sea sediment.</title>
        <authorList>
            <person name="Kim W."/>
        </authorList>
    </citation>
    <scope>NUCLEOTIDE SEQUENCE</scope>
    <source>
        <strain evidence="1">CAU 1614</strain>
    </source>
</reference>
<accession>A0A9X1JZM2</accession>
<name>A0A9X1JZM2_9FLAO</name>
<dbReference type="RefSeq" id="WP_219053138.1">
    <property type="nucleotide sequence ID" value="NZ_JAHWDP010000004.1"/>
</dbReference>
<organism evidence="1 2">
    <name type="scientific">Halomarinibacterium sedimenti</name>
    <dbReference type="NCBI Taxonomy" id="2857106"/>
    <lineage>
        <taxon>Bacteria</taxon>
        <taxon>Pseudomonadati</taxon>
        <taxon>Bacteroidota</taxon>
        <taxon>Flavobacteriia</taxon>
        <taxon>Flavobacteriales</taxon>
        <taxon>Flavobacteriaceae</taxon>
        <taxon>Halomarinibacterium</taxon>
    </lineage>
</organism>
<dbReference type="AlphaFoldDB" id="A0A9X1JZM2"/>
<protein>
    <submittedName>
        <fullName evidence="1">Uncharacterized protein</fullName>
    </submittedName>
</protein>
<keyword evidence="2" id="KW-1185">Reference proteome</keyword>
<sequence length="68" mass="8131">MKQYNSLQEMELDLKRLDLQKQITKEQIKQNNYLLKKSFRNNVVSSNLVKKVSSIAFIYLLRKIKSKI</sequence>
<dbReference type="EMBL" id="JAHWDP010000004">
    <property type="protein sequence ID" value="MBW2938612.1"/>
    <property type="molecule type" value="Genomic_DNA"/>
</dbReference>
<evidence type="ECO:0000313" key="2">
    <source>
        <dbReference type="Proteomes" id="UP001138686"/>
    </source>
</evidence>
<dbReference type="Proteomes" id="UP001138686">
    <property type="component" value="Unassembled WGS sequence"/>
</dbReference>
<comment type="caution">
    <text evidence="1">The sequence shown here is derived from an EMBL/GenBank/DDBJ whole genome shotgun (WGS) entry which is preliminary data.</text>
</comment>
<proteinExistence type="predicted"/>
<evidence type="ECO:0000313" key="1">
    <source>
        <dbReference type="EMBL" id="MBW2938612.1"/>
    </source>
</evidence>
<gene>
    <name evidence="1" type="ORF">KXJ69_10875</name>
</gene>